<name>A0A8S2VQS2_9BILA</name>
<evidence type="ECO:0000313" key="1">
    <source>
        <dbReference type="EMBL" id="CAF1592603.1"/>
    </source>
</evidence>
<organism evidence="2 3">
    <name type="scientific">Didymodactylos carnosus</name>
    <dbReference type="NCBI Taxonomy" id="1234261"/>
    <lineage>
        <taxon>Eukaryota</taxon>
        <taxon>Metazoa</taxon>
        <taxon>Spiralia</taxon>
        <taxon>Gnathifera</taxon>
        <taxon>Rotifera</taxon>
        <taxon>Eurotatoria</taxon>
        <taxon>Bdelloidea</taxon>
        <taxon>Philodinida</taxon>
        <taxon>Philodinidae</taxon>
        <taxon>Didymodactylos</taxon>
    </lineage>
</organism>
<dbReference type="Proteomes" id="UP000682733">
    <property type="component" value="Unassembled WGS sequence"/>
</dbReference>
<evidence type="ECO:0000313" key="3">
    <source>
        <dbReference type="Proteomes" id="UP000682733"/>
    </source>
</evidence>
<proteinExistence type="predicted"/>
<feature type="non-terminal residue" evidence="2">
    <location>
        <position position="1"/>
    </location>
</feature>
<reference evidence="2" key="1">
    <citation type="submission" date="2021-02" db="EMBL/GenBank/DDBJ databases">
        <authorList>
            <person name="Nowell W R."/>
        </authorList>
    </citation>
    <scope>NUCLEOTIDE SEQUENCE</scope>
</reference>
<protein>
    <submittedName>
        <fullName evidence="2">Uncharacterized protein</fullName>
    </submittedName>
</protein>
<comment type="caution">
    <text evidence="2">The sequence shown here is derived from an EMBL/GenBank/DDBJ whole genome shotgun (WGS) entry which is preliminary data.</text>
</comment>
<dbReference type="EMBL" id="CAJNOK010048585">
    <property type="protein sequence ID" value="CAF1592603.1"/>
    <property type="molecule type" value="Genomic_DNA"/>
</dbReference>
<accession>A0A8S2VQS2</accession>
<sequence>MVIFHGCPEKFDANAMILKLQEETEKCMTAERQLRELEKDLALSKTYIQRTLALAHDRSKMLL</sequence>
<dbReference type="EMBL" id="CAJOBA010072051">
    <property type="protein sequence ID" value="CAF4397301.1"/>
    <property type="molecule type" value="Genomic_DNA"/>
</dbReference>
<dbReference type="AlphaFoldDB" id="A0A8S2VQS2"/>
<gene>
    <name evidence="1" type="ORF">OVA965_LOCUS41638</name>
    <name evidence="2" type="ORF">TMI583_LOCUS43335</name>
</gene>
<evidence type="ECO:0000313" key="2">
    <source>
        <dbReference type="EMBL" id="CAF4397301.1"/>
    </source>
</evidence>
<dbReference type="Proteomes" id="UP000677228">
    <property type="component" value="Unassembled WGS sequence"/>
</dbReference>